<reference evidence="2" key="1">
    <citation type="submission" date="2015-12" db="EMBL/GenBank/DDBJ databases">
        <title>De novo transcriptome assembly of four potential Pierce s Disease insect vectors from Arizona vineyards.</title>
        <authorList>
            <person name="Tassone E.E."/>
        </authorList>
    </citation>
    <scope>NUCLEOTIDE SEQUENCE</scope>
</reference>
<gene>
    <name evidence="2" type="ORF">g.45838</name>
</gene>
<organism evidence="2">
    <name type="scientific">Clastoptera arizonana</name>
    <name type="common">Arizona spittle bug</name>
    <dbReference type="NCBI Taxonomy" id="38151"/>
    <lineage>
        <taxon>Eukaryota</taxon>
        <taxon>Metazoa</taxon>
        <taxon>Ecdysozoa</taxon>
        <taxon>Arthropoda</taxon>
        <taxon>Hexapoda</taxon>
        <taxon>Insecta</taxon>
        <taxon>Pterygota</taxon>
        <taxon>Neoptera</taxon>
        <taxon>Paraneoptera</taxon>
        <taxon>Hemiptera</taxon>
        <taxon>Auchenorrhyncha</taxon>
        <taxon>Cercopoidea</taxon>
        <taxon>Clastopteridae</taxon>
        <taxon>Clastoptera</taxon>
    </lineage>
</organism>
<feature type="non-terminal residue" evidence="2">
    <location>
        <position position="1"/>
    </location>
</feature>
<feature type="non-terminal residue" evidence="2">
    <location>
        <position position="258"/>
    </location>
</feature>
<feature type="compositionally biased region" description="Low complexity" evidence="1">
    <location>
        <begin position="200"/>
        <end position="211"/>
    </location>
</feature>
<dbReference type="EMBL" id="GEDC01016908">
    <property type="protein sequence ID" value="JAS20390.1"/>
    <property type="molecule type" value="Transcribed_RNA"/>
</dbReference>
<feature type="region of interest" description="Disordered" evidence="1">
    <location>
        <begin position="191"/>
        <end position="211"/>
    </location>
</feature>
<evidence type="ECO:0000256" key="1">
    <source>
        <dbReference type="SAM" id="MobiDB-lite"/>
    </source>
</evidence>
<proteinExistence type="predicted"/>
<dbReference type="AlphaFoldDB" id="A0A1B6D3Z0"/>
<accession>A0A1B6D3Z0</accession>
<evidence type="ECO:0000313" key="2">
    <source>
        <dbReference type="EMBL" id="JAS20390.1"/>
    </source>
</evidence>
<name>A0A1B6D3Z0_9HEMI</name>
<sequence length="258" mass="29334">EHLNNPPTEHKNILHPGQRVEDPNQIYVIHNDQIESINKKPDHDMYKLQHFQIPYNPTNEQRFVQNDKLQTQNSGSSNRVFPPKIYQALEKELPEKTGQLPQHITPQDILHVVHQRPHQIPANHPVAYLNPEEFYLYHNQPKTSEQTGKISNNIKPPGASNTIHIHSSTVPSSPGLHVEEILAHLRQQESNHFEPQGQSFPLLQPNPNQFNPNGLRETLLTQHSSHPGILLVEKHSLNTTDQGLNGQSFPSGFPSNPT</sequence>
<protein>
    <submittedName>
        <fullName evidence="2">Uncharacterized protein</fullName>
    </submittedName>
</protein>